<name>A0AAN8RET2_9PEZI</name>
<evidence type="ECO:0000313" key="2">
    <source>
        <dbReference type="EMBL" id="KAK6350980.1"/>
    </source>
</evidence>
<organism evidence="2 3">
    <name type="scientific">Orbilia javanica</name>
    <dbReference type="NCBI Taxonomy" id="47235"/>
    <lineage>
        <taxon>Eukaryota</taxon>
        <taxon>Fungi</taxon>
        <taxon>Dikarya</taxon>
        <taxon>Ascomycota</taxon>
        <taxon>Pezizomycotina</taxon>
        <taxon>Orbiliomycetes</taxon>
        <taxon>Orbiliales</taxon>
        <taxon>Orbiliaceae</taxon>
        <taxon>Orbilia</taxon>
    </lineage>
</organism>
<dbReference type="EMBL" id="JAVHNR010000002">
    <property type="protein sequence ID" value="KAK6350980.1"/>
    <property type="molecule type" value="Genomic_DNA"/>
</dbReference>
<sequence length="290" mass="32196">MGQGNTQDSGIPPSLATQSFQPVFGALTRVSHVTGWKALAVLACTVRTLTTFANPHRDGAEWAPAQYDPHSQIMGDHRKYHFFMASIPIPAFLQTAAEVEQKANEGKTVMVTPGEWLEIKTWQVNDDGAGPFRCRIDETSTGHNFGGWLEILQQPPDSAEHYSVNPHTNAQAHTLKVKIPDDIKCKSKAGKYKNICLMRCENYAANGPFGGCVPFNIVYPKSNIRPLPVAKPLDTKKPQKPVKGNPGYDVGKNTYQEQKYGDTYFNKRNLEQKRARRANVASAARLTKEK</sequence>
<dbReference type="PANTHER" id="PTHR34618">
    <property type="entry name" value="SURFACE PROTEIN MAS1, PUTATIVE-RELATED"/>
    <property type="match status" value="1"/>
</dbReference>
<feature type="region of interest" description="Disordered" evidence="1">
    <location>
        <begin position="229"/>
        <end position="254"/>
    </location>
</feature>
<evidence type="ECO:0000256" key="1">
    <source>
        <dbReference type="SAM" id="MobiDB-lite"/>
    </source>
</evidence>
<gene>
    <name evidence="2" type="ORF">TWF718_004158</name>
</gene>
<accession>A0AAN8RET2</accession>
<keyword evidence="3" id="KW-1185">Reference proteome</keyword>
<protein>
    <submittedName>
        <fullName evidence="2">Uncharacterized protein</fullName>
    </submittedName>
</protein>
<feature type="compositionally biased region" description="Low complexity" evidence="1">
    <location>
        <begin position="278"/>
        <end position="290"/>
    </location>
</feature>
<evidence type="ECO:0000313" key="3">
    <source>
        <dbReference type="Proteomes" id="UP001313282"/>
    </source>
</evidence>
<reference evidence="2 3" key="1">
    <citation type="submission" date="2019-10" db="EMBL/GenBank/DDBJ databases">
        <authorList>
            <person name="Palmer J.M."/>
        </authorList>
    </citation>
    <scope>NUCLEOTIDE SEQUENCE [LARGE SCALE GENOMIC DNA]</scope>
    <source>
        <strain evidence="2 3">TWF718</strain>
    </source>
</reference>
<feature type="region of interest" description="Disordered" evidence="1">
    <location>
        <begin position="267"/>
        <end position="290"/>
    </location>
</feature>
<dbReference type="InterPro" id="IPR021476">
    <property type="entry name" value="Egh16-like"/>
</dbReference>
<dbReference type="AlphaFoldDB" id="A0AAN8RET2"/>
<dbReference type="Pfam" id="PF11327">
    <property type="entry name" value="Egh16-like"/>
    <property type="match status" value="1"/>
</dbReference>
<proteinExistence type="predicted"/>
<dbReference type="Proteomes" id="UP001313282">
    <property type="component" value="Unassembled WGS sequence"/>
</dbReference>
<comment type="caution">
    <text evidence="2">The sequence shown here is derived from an EMBL/GenBank/DDBJ whole genome shotgun (WGS) entry which is preliminary data.</text>
</comment>
<dbReference type="PANTHER" id="PTHR34618:SF3">
    <property type="entry name" value="GEGH 16 PROTEIN"/>
    <property type="match status" value="1"/>
</dbReference>